<dbReference type="EMBL" id="ML978735">
    <property type="protein sequence ID" value="KAF2084981.1"/>
    <property type="molecule type" value="Genomic_DNA"/>
</dbReference>
<sequence>MPRDGTGASDNGPFEAAGHDIAHGAGPAESTRVPRADKTATPPPEEKGDGLPGLPGSGQGSKGIKGHTGQGSKHTLGSEGGD</sequence>
<feature type="region of interest" description="Disordered" evidence="1">
    <location>
        <begin position="1"/>
        <end position="82"/>
    </location>
</feature>
<protein>
    <submittedName>
        <fullName evidence="2">Uncharacterized protein</fullName>
    </submittedName>
</protein>
<dbReference type="AlphaFoldDB" id="A0A9P4HST0"/>
<gene>
    <name evidence="2" type="ORF">K490DRAFT_68183</name>
</gene>
<comment type="caution">
    <text evidence="2">The sequence shown here is derived from an EMBL/GenBank/DDBJ whole genome shotgun (WGS) entry which is preliminary data.</text>
</comment>
<dbReference type="OrthoDB" id="3439627at2759"/>
<keyword evidence="3" id="KW-1185">Reference proteome</keyword>
<feature type="compositionally biased region" description="Gly residues" evidence="1">
    <location>
        <begin position="50"/>
        <end position="69"/>
    </location>
</feature>
<organism evidence="2 3">
    <name type="scientific">Saccharata proteae CBS 121410</name>
    <dbReference type="NCBI Taxonomy" id="1314787"/>
    <lineage>
        <taxon>Eukaryota</taxon>
        <taxon>Fungi</taxon>
        <taxon>Dikarya</taxon>
        <taxon>Ascomycota</taxon>
        <taxon>Pezizomycotina</taxon>
        <taxon>Dothideomycetes</taxon>
        <taxon>Dothideomycetes incertae sedis</taxon>
        <taxon>Botryosphaeriales</taxon>
        <taxon>Saccharataceae</taxon>
        <taxon>Saccharata</taxon>
    </lineage>
</organism>
<accession>A0A9P4HST0</accession>
<name>A0A9P4HST0_9PEZI</name>
<evidence type="ECO:0000313" key="2">
    <source>
        <dbReference type="EMBL" id="KAF2084981.1"/>
    </source>
</evidence>
<feature type="compositionally biased region" description="Basic and acidic residues" evidence="1">
    <location>
        <begin position="32"/>
        <end position="49"/>
    </location>
</feature>
<reference evidence="2" key="1">
    <citation type="journal article" date="2020" name="Stud. Mycol.">
        <title>101 Dothideomycetes genomes: a test case for predicting lifestyles and emergence of pathogens.</title>
        <authorList>
            <person name="Haridas S."/>
            <person name="Albert R."/>
            <person name="Binder M."/>
            <person name="Bloem J."/>
            <person name="Labutti K."/>
            <person name="Salamov A."/>
            <person name="Andreopoulos B."/>
            <person name="Baker S."/>
            <person name="Barry K."/>
            <person name="Bills G."/>
            <person name="Bluhm B."/>
            <person name="Cannon C."/>
            <person name="Castanera R."/>
            <person name="Culley D."/>
            <person name="Daum C."/>
            <person name="Ezra D."/>
            <person name="Gonzalez J."/>
            <person name="Henrissat B."/>
            <person name="Kuo A."/>
            <person name="Liang C."/>
            <person name="Lipzen A."/>
            <person name="Lutzoni F."/>
            <person name="Magnuson J."/>
            <person name="Mondo S."/>
            <person name="Nolan M."/>
            <person name="Ohm R."/>
            <person name="Pangilinan J."/>
            <person name="Park H.-J."/>
            <person name="Ramirez L."/>
            <person name="Alfaro M."/>
            <person name="Sun H."/>
            <person name="Tritt A."/>
            <person name="Yoshinaga Y."/>
            <person name="Zwiers L.-H."/>
            <person name="Turgeon B."/>
            <person name="Goodwin S."/>
            <person name="Spatafora J."/>
            <person name="Crous P."/>
            <person name="Grigoriev I."/>
        </authorList>
    </citation>
    <scope>NUCLEOTIDE SEQUENCE</scope>
    <source>
        <strain evidence="2">CBS 121410</strain>
    </source>
</reference>
<proteinExistence type="predicted"/>
<evidence type="ECO:0000256" key="1">
    <source>
        <dbReference type="SAM" id="MobiDB-lite"/>
    </source>
</evidence>
<dbReference type="Proteomes" id="UP000799776">
    <property type="component" value="Unassembled WGS sequence"/>
</dbReference>
<evidence type="ECO:0000313" key="3">
    <source>
        <dbReference type="Proteomes" id="UP000799776"/>
    </source>
</evidence>